<dbReference type="GO" id="GO:0005762">
    <property type="term" value="C:mitochondrial large ribosomal subunit"/>
    <property type="evidence" value="ECO:0007669"/>
    <property type="project" value="InterPro"/>
</dbReference>
<sequence length="182" mass="20749">MIRVSWKSLRPIEARRGMLYVTRLKNRGIQGGTRTTEKQTLEERVEALVGSKQQELNVLRSLVSIPEIPDHLLLQCIVHKSYRHATVPYNERLSKFGRMLYDMLSEVSKDIPDRSPEEMAQVAKQHGLHDITLHSFQTIDPVERQRALNTASAQSLYSIFGAVNLYCGMDKASSLVARLCRN</sequence>
<evidence type="ECO:0000313" key="2">
    <source>
        <dbReference type="Proteomes" id="UP000095023"/>
    </source>
</evidence>
<dbReference type="AlphaFoldDB" id="A0A1E4TDI2"/>
<dbReference type="Gene3D" id="1.10.1520.10">
    <property type="entry name" value="Ribonuclease III domain"/>
    <property type="match status" value="1"/>
</dbReference>
<dbReference type="SUPFAM" id="SSF69065">
    <property type="entry name" value="RNase III domain-like"/>
    <property type="match status" value="1"/>
</dbReference>
<proteinExistence type="predicted"/>
<dbReference type="InterPro" id="IPR036389">
    <property type="entry name" value="RNase_III_sf"/>
</dbReference>
<accession>A0A1E4TDI2</accession>
<dbReference type="PANTHER" id="PTHR28160">
    <property type="entry name" value="54S RIBOSOMAL PROTEIN L15, MITOCHONDRIAL"/>
    <property type="match status" value="1"/>
</dbReference>
<organism evidence="1 2">
    <name type="scientific">Tortispora caseinolytica NRRL Y-17796</name>
    <dbReference type="NCBI Taxonomy" id="767744"/>
    <lineage>
        <taxon>Eukaryota</taxon>
        <taxon>Fungi</taxon>
        <taxon>Dikarya</taxon>
        <taxon>Ascomycota</taxon>
        <taxon>Saccharomycotina</taxon>
        <taxon>Trigonopsidomycetes</taxon>
        <taxon>Trigonopsidales</taxon>
        <taxon>Trigonopsidaceae</taxon>
        <taxon>Tortispora</taxon>
    </lineage>
</organism>
<reference evidence="2" key="1">
    <citation type="submission" date="2016-02" db="EMBL/GenBank/DDBJ databases">
        <title>Comparative genomics of biotechnologically important yeasts.</title>
        <authorList>
            <consortium name="DOE Joint Genome Institute"/>
            <person name="Riley R."/>
            <person name="Haridas S."/>
            <person name="Wolfe K.H."/>
            <person name="Lopes M.R."/>
            <person name="Hittinger C.T."/>
            <person name="Goker M."/>
            <person name="Salamov A."/>
            <person name="Wisecaver J."/>
            <person name="Long T.M."/>
            <person name="Aerts A.L."/>
            <person name="Barry K."/>
            <person name="Choi C."/>
            <person name="Clum A."/>
            <person name="Coughlan A.Y."/>
            <person name="Deshpande S."/>
            <person name="Douglass A.P."/>
            <person name="Hanson S.J."/>
            <person name="Klenk H.-P."/>
            <person name="Labutti K."/>
            <person name="Lapidus A."/>
            <person name="Lindquist E."/>
            <person name="Lipzen A."/>
            <person name="Meier-Kolthoff J.P."/>
            <person name="Ohm R.A."/>
            <person name="Otillar R.P."/>
            <person name="Pangilinan J."/>
            <person name="Peng Y."/>
            <person name="Rokas A."/>
            <person name="Rosa C.A."/>
            <person name="Scheuner C."/>
            <person name="Sibirny A.A."/>
            <person name="Slot J.C."/>
            <person name="Stielow J.B."/>
            <person name="Sun H."/>
            <person name="Kurtzman C.P."/>
            <person name="Blackwell M."/>
            <person name="Jeffries T.W."/>
            <person name="Grigoriev I.V."/>
        </authorList>
    </citation>
    <scope>NUCLEOTIDE SEQUENCE [LARGE SCALE GENOMIC DNA]</scope>
    <source>
        <strain evidence="2">NRRL Y-17796</strain>
    </source>
</reference>
<protein>
    <recommendedName>
        <fullName evidence="3">RNase III domain-containing protein</fullName>
    </recommendedName>
</protein>
<gene>
    <name evidence="1" type="ORF">CANCADRAFT_143304</name>
</gene>
<dbReference type="GO" id="GO:0006396">
    <property type="term" value="P:RNA processing"/>
    <property type="evidence" value="ECO:0007669"/>
    <property type="project" value="InterPro"/>
</dbReference>
<dbReference type="OrthoDB" id="2281895at2759"/>
<evidence type="ECO:0008006" key="3">
    <source>
        <dbReference type="Google" id="ProtNLM"/>
    </source>
</evidence>
<dbReference type="PANTHER" id="PTHR28160:SF1">
    <property type="entry name" value="LARGE RIBOSOMAL SUBUNIT PROTEIN ML57"/>
    <property type="match status" value="1"/>
</dbReference>
<dbReference type="GO" id="GO:0003735">
    <property type="term" value="F:structural constituent of ribosome"/>
    <property type="evidence" value="ECO:0007669"/>
    <property type="project" value="InterPro"/>
</dbReference>
<dbReference type="InterPro" id="IPR040030">
    <property type="entry name" value="Ribosomal_mL57"/>
</dbReference>
<dbReference type="Proteomes" id="UP000095023">
    <property type="component" value="Unassembled WGS sequence"/>
</dbReference>
<dbReference type="GO" id="GO:0004525">
    <property type="term" value="F:ribonuclease III activity"/>
    <property type="evidence" value="ECO:0007669"/>
    <property type="project" value="InterPro"/>
</dbReference>
<name>A0A1E4TDI2_9ASCO</name>
<evidence type="ECO:0000313" key="1">
    <source>
        <dbReference type="EMBL" id="ODV89763.1"/>
    </source>
</evidence>
<keyword evidence="2" id="KW-1185">Reference proteome</keyword>
<dbReference type="EMBL" id="KV453843">
    <property type="protein sequence ID" value="ODV89763.1"/>
    <property type="molecule type" value="Genomic_DNA"/>
</dbReference>
<dbReference type="GO" id="GO:0032543">
    <property type="term" value="P:mitochondrial translation"/>
    <property type="evidence" value="ECO:0007669"/>
    <property type="project" value="InterPro"/>
</dbReference>